<keyword evidence="2" id="KW-0677">Repeat</keyword>
<dbReference type="GO" id="GO:0031124">
    <property type="term" value="P:mRNA 3'-end processing"/>
    <property type="evidence" value="ECO:0007669"/>
    <property type="project" value="InterPro"/>
</dbReference>
<dbReference type="AlphaFoldDB" id="A0A1U8PE04"/>
<dbReference type="GeneID" id="107957504"/>
<name>A0A1U8PE04_GOSHI</name>
<evidence type="ECO:0000256" key="2">
    <source>
        <dbReference type="ARBA" id="ARBA00022737"/>
    </source>
</evidence>
<dbReference type="SUPFAM" id="SSF48452">
    <property type="entry name" value="TPR-like"/>
    <property type="match status" value="1"/>
</dbReference>
<dbReference type="SMART" id="SM00386">
    <property type="entry name" value="HAT"/>
    <property type="match status" value="1"/>
</dbReference>
<organism evidence="5 6">
    <name type="scientific">Gossypium hirsutum</name>
    <name type="common">Upland cotton</name>
    <name type="synonym">Gossypium mexicanum</name>
    <dbReference type="NCBI Taxonomy" id="3635"/>
    <lineage>
        <taxon>Eukaryota</taxon>
        <taxon>Viridiplantae</taxon>
        <taxon>Streptophyta</taxon>
        <taxon>Embryophyta</taxon>
        <taxon>Tracheophyta</taxon>
        <taxon>Spermatophyta</taxon>
        <taxon>Magnoliopsida</taxon>
        <taxon>eudicotyledons</taxon>
        <taxon>Gunneridae</taxon>
        <taxon>Pentapetalae</taxon>
        <taxon>rosids</taxon>
        <taxon>malvids</taxon>
        <taxon>Malvales</taxon>
        <taxon>Malvaceae</taxon>
        <taxon>Malvoideae</taxon>
        <taxon>Gossypium</taxon>
    </lineage>
</organism>
<accession>A0A1U8PE04</accession>
<dbReference type="STRING" id="3635.A0A1U8PE04"/>
<dbReference type="InterPro" id="IPR008847">
    <property type="entry name" value="Suf"/>
</dbReference>
<evidence type="ECO:0000259" key="4">
    <source>
        <dbReference type="Pfam" id="PF05843"/>
    </source>
</evidence>
<dbReference type="InterPro" id="IPR011990">
    <property type="entry name" value="TPR-like_helical_dom_sf"/>
</dbReference>
<dbReference type="GO" id="GO:0003729">
    <property type="term" value="F:mRNA binding"/>
    <property type="evidence" value="ECO:0007669"/>
    <property type="project" value="TreeGrafter"/>
</dbReference>
<gene>
    <name evidence="6" type="primary">LOC107957504</name>
</gene>
<comment type="subcellular location">
    <subcellularLocation>
        <location evidence="1">Nucleus</location>
    </subcellularLocation>
</comment>
<dbReference type="InterPro" id="IPR003107">
    <property type="entry name" value="HAT"/>
</dbReference>
<dbReference type="PaxDb" id="3635-A0A1U8PE04"/>
<keyword evidence="5" id="KW-1185">Reference proteome</keyword>
<keyword evidence="3" id="KW-0539">Nucleus</keyword>
<feature type="domain" description="Suppressor of forked" evidence="4">
    <location>
        <begin position="11"/>
        <end position="109"/>
    </location>
</feature>
<evidence type="ECO:0000256" key="3">
    <source>
        <dbReference type="ARBA" id="ARBA00023242"/>
    </source>
</evidence>
<proteinExistence type="predicted"/>
<reference evidence="6" key="2">
    <citation type="submission" date="2025-08" db="UniProtKB">
        <authorList>
            <consortium name="RefSeq"/>
        </authorList>
    </citation>
    <scope>IDENTIFICATION</scope>
</reference>
<dbReference type="PANTHER" id="PTHR19980:SF0">
    <property type="entry name" value="CLEAVAGE STIMULATION FACTOR SUBUNIT 3"/>
    <property type="match status" value="1"/>
</dbReference>
<evidence type="ECO:0000313" key="6">
    <source>
        <dbReference type="RefSeq" id="XP_016748514.2"/>
    </source>
</evidence>
<dbReference type="InterPro" id="IPR045243">
    <property type="entry name" value="Rna14-like"/>
</dbReference>
<dbReference type="KEGG" id="ghi:107957504"/>
<dbReference type="Proteomes" id="UP000818029">
    <property type="component" value="Chromosome D01"/>
</dbReference>
<evidence type="ECO:0000256" key="1">
    <source>
        <dbReference type="ARBA" id="ARBA00004123"/>
    </source>
</evidence>
<protein>
    <submittedName>
        <fullName evidence="6">Cleavage stimulation factor subunit 77-like isoform X1</fullName>
    </submittedName>
</protein>
<reference evidence="5" key="1">
    <citation type="journal article" date="2020" name="Nat. Genet.">
        <title>Genomic diversifications of five Gossypium allopolyploid species and their impact on cotton improvement.</title>
        <authorList>
            <person name="Chen Z.J."/>
            <person name="Sreedasyam A."/>
            <person name="Ando A."/>
            <person name="Song Q."/>
            <person name="De Santiago L.M."/>
            <person name="Hulse-Kemp A.M."/>
            <person name="Ding M."/>
            <person name="Ye W."/>
            <person name="Kirkbride R.C."/>
            <person name="Jenkins J."/>
            <person name="Plott C."/>
            <person name="Lovell J."/>
            <person name="Lin Y.M."/>
            <person name="Vaughn R."/>
            <person name="Liu B."/>
            <person name="Simpson S."/>
            <person name="Scheffler B.E."/>
            <person name="Wen L."/>
            <person name="Saski C.A."/>
            <person name="Grover C.E."/>
            <person name="Hu G."/>
            <person name="Conover J.L."/>
            <person name="Carlson J.W."/>
            <person name="Shu S."/>
            <person name="Boston L.B."/>
            <person name="Williams M."/>
            <person name="Peterson D.G."/>
            <person name="McGee K."/>
            <person name="Jones D.C."/>
            <person name="Wendel J.F."/>
            <person name="Stelly D.M."/>
            <person name="Grimwood J."/>
            <person name="Schmutz J."/>
        </authorList>
    </citation>
    <scope>NUCLEOTIDE SEQUENCE [LARGE SCALE GENOMIC DNA]</scope>
    <source>
        <strain evidence="5">cv. TM-1</strain>
    </source>
</reference>
<dbReference type="GO" id="GO:0005634">
    <property type="term" value="C:nucleus"/>
    <property type="evidence" value="ECO:0007669"/>
    <property type="project" value="UniProtKB-SubCell"/>
</dbReference>
<dbReference type="Gene3D" id="1.25.40.10">
    <property type="entry name" value="Tetratricopeptide repeat domain"/>
    <property type="match status" value="1"/>
</dbReference>
<dbReference type="RefSeq" id="XP_016748514.2">
    <property type="nucleotide sequence ID" value="XM_016893025.2"/>
</dbReference>
<dbReference type="PANTHER" id="PTHR19980">
    <property type="entry name" value="RNA CLEAVAGE STIMULATION FACTOR"/>
    <property type="match status" value="1"/>
</dbReference>
<evidence type="ECO:0000313" key="5">
    <source>
        <dbReference type="Proteomes" id="UP000818029"/>
    </source>
</evidence>
<dbReference type="Pfam" id="PF05843">
    <property type="entry name" value="Suf"/>
    <property type="match status" value="1"/>
</dbReference>
<sequence length="148" mass="17440">MWIKTLLYSDVCRYADFLSCLNDDRNIRALFERALSSLPQEESIEIWKRFTQFEKTYGDLASMLKVEQRWKEALSGTIEEGASALETSLLDLISRYSFKDLWPCSSKDLDHLSRQEELQFHQTPLLQFLLLPICRIPWLQLLVLLQTH</sequence>